<keyword evidence="2" id="KW-1185">Reference proteome</keyword>
<proteinExistence type="predicted"/>
<name>A0ABR2Z8Y1_9AGAR</name>
<dbReference type="EMBL" id="JBBXMP010000454">
    <property type="protein sequence ID" value="KAL0057712.1"/>
    <property type="molecule type" value="Genomic_DNA"/>
</dbReference>
<sequence length="421" mass="47858">MAYDPSISDKCSSPSEISRLVADSSQSSYRQTGTQYINFGRDQNINTGSGTLVVNHSYAGATVTIFHGDQIISEEGNMKRTEYDEFHSVIRGAIYKKEDLGIAFYPRRSTDATIQSPSDSQLAGRRLKADRWIYTAEVNKELGKDFTVMSYSGPDAQKAFEEDFLIYSKSHSFTFQLYGHNRSEIPSLIFWKVLLPAATFGSDLGFWGKVYIRALRDQHQCQDHELWLDVEKGVICRGPKGPYHEPSGPSSISKYVSLPDLADLLQEDTSLRFWASLKSADVDREVVVEILQPWRCDPERPVIEPTVFQAWNFEDGDDRVGVDERIAVGNVSWTSWSCALGEREVFESRPSGLTRFVLRHNPHRHCKIRLAQDEWEERRAWVTQAFCVLHARGVSKKGDVNIDDSFGMDTSILLHRTLFLH</sequence>
<accession>A0ABR2Z8Y1</accession>
<evidence type="ECO:0000313" key="1">
    <source>
        <dbReference type="EMBL" id="KAL0057712.1"/>
    </source>
</evidence>
<comment type="caution">
    <text evidence="1">The sequence shown here is derived from an EMBL/GenBank/DDBJ whole genome shotgun (WGS) entry which is preliminary data.</text>
</comment>
<organism evidence="1 2">
    <name type="scientific">Marasmius tenuissimus</name>
    <dbReference type="NCBI Taxonomy" id="585030"/>
    <lineage>
        <taxon>Eukaryota</taxon>
        <taxon>Fungi</taxon>
        <taxon>Dikarya</taxon>
        <taxon>Basidiomycota</taxon>
        <taxon>Agaricomycotina</taxon>
        <taxon>Agaricomycetes</taxon>
        <taxon>Agaricomycetidae</taxon>
        <taxon>Agaricales</taxon>
        <taxon>Marasmiineae</taxon>
        <taxon>Marasmiaceae</taxon>
        <taxon>Marasmius</taxon>
    </lineage>
</organism>
<evidence type="ECO:0000313" key="2">
    <source>
        <dbReference type="Proteomes" id="UP001437256"/>
    </source>
</evidence>
<gene>
    <name evidence="1" type="ORF">AAF712_015637</name>
</gene>
<protein>
    <submittedName>
        <fullName evidence="1">Uncharacterized protein</fullName>
    </submittedName>
</protein>
<reference evidence="1 2" key="1">
    <citation type="submission" date="2024-05" db="EMBL/GenBank/DDBJ databases">
        <title>A draft genome resource for the thread blight pathogen Marasmius tenuissimus strain MS-2.</title>
        <authorList>
            <person name="Yulfo-Soto G.E."/>
            <person name="Baruah I.K."/>
            <person name="Amoako-Attah I."/>
            <person name="Bukari Y."/>
            <person name="Meinhardt L.W."/>
            <person name="Bailey B.A."/>
            <person name="Cohen S.P."/>
        </authorList>
    </citation>
    <scope>NUCLEOTIDE SEQUENCE [LARGE SCALE GENOMIC DNA]</scope>
    <source>
        <strain evidence="1 2">MS-2</strain>
    </source>
</reference>
<dbReference type="Proteomes" id="UP001437256">
    <property type="component" value="Unassembled WGS sequence"/>
</dbReference>